<dbReference type="PRINTS" id="PR00081">
    <property type="entry name" value="GDHRDH"/>
</dbReference>
<evidence type="ECO:0000313" key="5">
    <source>
        <dbReference type="Proteomes" id="UP000466442"/>
    </source>
</evidence>
<gene>
    <name evidence="4" type="ORF">GE061_016235</name>
</gene>
<comment type="caution">
    <text evidence="4">The sequence shown here is derived from an EMBL/GenBank/DDBJ whole genome shotgun (WGS) entry which is preliminary data.</text>
</comment>
<dbReference type="AlphaFoldDB" id="A0A6A4JYB4"/>
<dbReference type="FunFam" id="3.40.50.720:FF:000047">
    <property type="entry name" value="NADP-dependent L-serine/L-allo-threonine dehydrogenase"/>
    <property type="match status" value="1"/>
</dbReference>
<dbReference type="InterPro" id="IPR020904">
    <property type="entry name" value="Sc_DH/Rdtase_CS"/>
</dbReference>
<keyword evidence="2" id="KW-0560">Oxidoreductase</keyword>
<dbReference type="SUPFAM" id="SSF51735">
    <property type="entry name" value="NAD(P)-binding Rossmann-fold domains"/>
    <property type="match status" value="1"/>
</dbReference>
<comment type="similarity">
    <text evidence="1 3">Belongs to the short-chain dehydrogenases/reductases (SDR) family.</text>
</comment>
<evidence type="ECO:0000256" key="2">
    <source>
        <dbReference type="ARBA" id="ARBA00023002"/>
    </source>
</evidence>
<dbReference type="Gene3D" id="3.40.50.720">
    <property type="entry name" value="NAD(P)-binding Rossmann-like Domain"/>
    <property type="match status" value="1"/>
</dbReference>
<dbReference type="InterPro" id="IPR002347">
    <property type="entry name" value="SDR_fam"/>
</dbReference>
<evidence type="ECO:0000313" key="4">
    <source>
        <dbReference type="EMBL" id="KAF6207787.1"/>
    </source>
</evidence>
<dbReference type="PROSITE" id="PS00061">
    <property type="entry name" value="ADH_SHORT"/>
    <property type="match status" value="1"/>
</dbReference>
<protein>
    <submittedName>
        <fullName evidence="4">Uncharacterized protein</fullName>
    </submittedName>
</protein>
<dbReference type="PANTHER" id="PTHR43115:SF4">
    <property type="entry name" value="DEHYDROGENASE_REDUCTASE SDR FAMILY MEMBER 11"/>
    <property type="match status" value="1"/>
</dbReference>
<proteinExistence type="inferred from homology"/>
<dbReference type="PANTHER" id="PTHR43115">
    <property type="entry name" value="DEHYDROGENASE/REDUCTASE SDR FAMILY MEMBER 11"/>
    <property type="match status" value="1"/>
</dbReference>
<dbReference type="GO" id="GO:0016616">
    <property type="term" value="F:oxidoreductase activity, acting on the CH-OH group of donors, NAD or NADP as acceptor"/>
    <property type="evidence" value="ECO:0007669"/>
    <property type="project" value="UniProtKB-ARBA"/>
</dbReference>
<evidence type="ECO:0000256" key="1">
    <source>
        <dbReference type="ARBA" id="ARBA00006484"/>
    </source>
</evidence>
<dbReference type="Pfam" id="PF00106">
    <property type="entry name" value="adh_short"/>
    <property type="match status" value="1"/>
</dbReference>
<dbReference type="EMBL" id="WIXP02000007">
    <property type="protein sequence ID" value="KAF6207787.1"/>
    <property type="molecule type" value="Genomic_DNA"/>
</dbReference>
<sequence>MDRWNGRTAIVTGASSGMGSRMASDLVKVGMKVVGVARRVEVVQKLADSLKGSKGQLKPMKCDLTDPKQIEAVFQWAEKNWGGVHLLINNAGVLTMQPLEDCDPMAVKTMFDTNVVALCHFAKLAIQSMKKHGIEEGHIININSYVGHRIFGVPGMAPYCASKNAVTVLTESLRRELGAENSKIKVTSLSPGLVGTELSDTIHVPESAPRLDAQEVSDTVMYVISTPPGINVVELTVMKTGDVIY</sequence>
<name>A0A6A4JYB4_APOLU</name>
<dbReference type="Proteomes" id="UP000466442">
    <property type="component" value="Unassembled WGS sequence"/>
</dbReference>
<evidence type="ECO:0000256" key="3">
    <source>
        <dbReference type="RuleBase" id="RU000363"/>
    </source>
</evidence>
<organism evidence="4 5">
    <name type="scientific">Apolygus lucorum</name>
    <name type="common">Small green plant bug</name>
    <name type="synonym">Lygocoris lucorum</name>
    <dbReference type="NCBI Taxonomy" id="248454"/>
    <lineage>
        <taxon>Eukaryota</taxon>
        <taxon>Metazoa</taxon>
        <taxon>Ecdysozoa</taxon>
        <taxon>Arthropoda</taxon>
        <taxon>Hexapoda</taxon>
        <taxon>Insecta</taxon>
        <taxon>Pterygota</taxon>
        <taxon>Neoptera</taxon>
        <taxon>Paraneoptera</taxon>
        <taxon>Hemiptera</taxon>
        <taxon>Heteroptera</taxon>
        <taxon>Panheteroptera</taxon>
        <taxon>Cimicomorpha</taxon>
        <taxon>Miridae</taxon>
        <taxon>Mirini</taxon>
        <taxon>Apolygus</taxon>
    </lineage>
</organism>
<dbReference type="InterPro" id="IPR036291">
    <property type="entry name" value="NAD(P)-bd_dom_sf"/>
</dbReference>
<dbReference type="PRINTS" id="PR00080">
    <property type="entry name" value="SDRFAMILY"/>
</dbReference>
<reference evidence="4" key="1">
    <citation type="journal article" date="2021" name="Mol. Ecol. Resour.">
        <title>Apolygus lucorum genome provides insights into omnivorousness and mesophyll feeding.</title>
        <authorList>
            <person name="Liu Y."/>
            <person name="Liu H."/>
            <person name="Wang H."/>
            <person name="Huang T."/>
            <person name="Liu B."/>
            <person name="Yang B."/>
            <person name="Yin L."/>
            <person name="Li B."/>
            <person name="Zhang Y."/>
            <person name="Zhang S."/>
            <person name="Jiang F."/>
            <person name="Zhang X."/>
            <person name="Ren Y."/>
            <person name="Wang B."/>
            <person name="Wang S."/>
            <person name="Lu Y."/>
            <person name="Wu K."/>
            <person name="Fan W."/>
            <person name="Wang G."/>
        </authorList>
    </citation>
    <scope>NUCLEOTIDE SEQUENCE</scope>
    <source>
        <strain evidence="4">12Hb</strain>
    </source>
</reference>
<keyword evidence="5" id="KW-1185">Reference proteome</keyword>
<dbReference type="OrthoDB" id="1933717at2759"/>
<accession>A0A6A4JYB4</accession>